<proteinExistence type="predicted"/>
<dbReference type="Proteomes" id="UP000006643">
    <property type="component" value="Unassembled WGS sequence"/>
</dbReference>
<evidence type="ECO:0000256" key="2">
    <source>
        <dbReference type="SAM" id="SignalP"/>
    </source>
</evidence>
<feature type="signal peptide" evidence="2">
    <location>
        <begin position="1"/>
        <end position="21"/>
    </location>
</feature>
<dbReference type="InParanoid" id="D0NHR2"/>
<dbReference type="EMBL" id="DS028138">
    <property type="protein sequence ID" value="EEY58987.1"/>
    <property type="molecule type" value="Genomic_DNA"/>
</dbReference>
<dbReference type="RefSeq" id="XP_002901460.1">
    <property type="nucleotide sequence ID" value="XM_002901414.1"/>
</dbReference>
<feature type="compositionally biased region" description="Basic and acidic residues" evidence="1">
    <location>
        <begin position="68"/>
        <end position="77"/>
    </location>
</feature>
<feature type="region of interest" description="Disordered" evidence="1">
    <location>
        <begin position="61"/>
        <end position="83"/>
    </location>
</feature>
<dbReference type="GeneID" id="9470993"/>
<dbReference type="STRING" id="403677.D0NHR2"/>
<name>D0NHR2_PHYIT</name>
<sequence length="83" mass="9378">MRWLIWIALSALVMLQASTQALSTNKDNLEIETKRSRLDAVSPVRVISTLHDVSGNRSLRGASNKVIAQHEDEERYSTRSLKN</sequence>
<keyword evidence="4" id="KW-1185">Reference proteome</keyword>
<gene>
    <name evidence="3" type="ORF">PITG_12010</name>
</gene>
<organism evidence="3 4">
    <name type="scientific">Phytophthora infestans (strain T30-4)</name>
    <name type="common">Potato late blight agent</name>
    <dbReference type="NCBI Taxonomy" id="403677"/>
    <lineage>
        <taxon>Eukaryota</taxon>
        <taxon>Sar</taxon>
        <taxon>Stramenopiles</taxon>
        <taxon>Oomycota</taxon>
        <taxon>Peronosporomycetes</taxon>
        <taxon>Peronosporales</taxon>
        <taxon>Peronosporaceae</taxon>
        <taxon>Phytophthora</taxon>
    </lineage>
</organism>
<evidence type="ECO:0000313" key="4">
    <source>
        <dbReference type="Proteomes" id="UP000006643"/>
    </source>
</evidence>
<protein>
    <submittedName>
        <fullName evidence="3">Secreted RxLR effector peptide protein, putative</fullName>
    </submittedName>
</protein>
<dbReference type="KEGG" id="pif:PITG_12010"/>
<dbReference type="AlphaFoldDB" id="D0NHR2"/>
<reference evidence="4" key="1">
    <citation type="journal article" date="2009" name="Nature">
        <title>Genome sequence and analysis of the Irish potato famine pathogen Phytophthora infestans.</title>
        <authorList>
            <consortium name="The Broad Institute Genome Sequencing Platform"/>
            <person name="Haas B.J."/>
            <person name="Kamoun S."/>
            <person name="Zody M.C."/>
            <person name="Jiang R.H."/>
            <person name="Handsaker R.E."/>
            <person name="Cano L.M."/>
            <person name="Grabherr M."/>
            <person name="Kodira C.D."/>
            <person name="Raffaele S."/>
            <person name="Torto-Alalibo T."/>
            <person name="Bozkurt T.O."/>
            <person name="Ah-Fong A.M."/>
            <person name="Alvarado L."/>
            <person name="Anderson V.L."/>
            <person name="Armstrong M.R."/>
            <person name="Avrova A."/>
            <person name="Baxter L."/>
            <person name="Beynon J."/>
            <person name="Boevink P.C."/>
            <person name="Bollmann S.R."/>
            <person name="Bos J.I."/>
            <person name="Bulone V."/>
            <person name="Cai G."/>
            <person name="Cakir C."/>
            <person name="Carrington J.C."/>
            <person name="Chawner M."/>
            <person name="Conti L."/>
            <person name="Costanzo S."/>
            <person name="Ewan R."/>
            <person name="Fahlgren N."/>
            <person name="Fischbach M.A."/>
            <person name="Fugelstad J."/>
            <person name="Gilroy E.M."/>
            <person name="Gnerre S."/>
            <person name="Green P.J."/>
            <person name="Grenville-Briggs L.J."/>
            <person name="Griffith J."/>
            <person name="Grunwald N.J."/>
            <person name="Horn K."/>
            <person name="Horner N.R."/>
            <person name="Hu C.H."/>
            <person name="Huitema E."/>
            <person name="Jeong D.H."/>
            <person name="Jones A.M."/>
            <person name="Jones J.D."/>
            <person name="Jones R.W."/>
            <person name="Karlsson E.K."/>
            <person name="Kunjeti S.G."/>
            <person name="Lamour K."/>
            <person name="Liu Z."/>
            <person name="Ma L."/>
            <person name="Maclean D."/>
            <person name="Chibucos M.C."/>
            <person name="McDonald H."/>
            <person name="McWalters J."/>
            <person name="Meijer H.J."/>
            <person name="Morgan W."/>
            <person name="Morris P.F."/>
            <person name="Munro C.A."/>
            <person name="O'Neill K."/>
            <person name="Ospina-Giraldo M."/>
            <person name="Pinzon A."/>
            <person name="Pritchard L."/>
            <person name="Ramsahoye B."/>
            <person name="Ren Q."/>
            <person name="Restrepo S."/>
            <person name="Roy S."/>
            <person name="Sadanandom A."/>
            <person name="Savidor A."/>
            <person name="Schornack S."/>
            <person name="Schwartz D.C."/>
            <person name="Schumann U.D."/>
            <person name="Schwessinger B."/>
            <person name="Seyer L."/>
            <person name="Sharpe T."/>
            <person name="Silvar C."/>
            <person name="Song J."/>
            <person name="Studholme D.J."/>
            <person name="Sykes S."/>
            <person name="Thines M."/>
            <person name="van de Vondervoort P.J."/>
            <person name="Phuntumart V."/>
            <person name="Wawra S."/>
            <person name="Weide R."/>
            <person name="Win J."/>
            <person name="Young C."/>
            <person name="Zhou S."/>
            <person name="Fry W."/>
            <person name="Meyers B.C."/>
            <person name="van West P."/>
            <person name="Ristaino J."/>
            <person name="Govers F."/>
            <person name="Birch P.R."/>
            <person name="Whisson S.C."/>
            <person name="Judelson H.S."/>
            <person name="Nusbaum C."/>
        </authorList>
    </citation>
    <scope>NUCLEOTIDE SEQUENCE [LARGE SCALE GENOMIC DNA]</scope>
    <source>
        <strain evidence="4">T30-4</strain>
    </source>
</reference>
<accession>D0NHR2</accession>
<dbReference type="VEuPathDB" id="FungiDB:PITG_12010"/>
<feature type="chain" id="PRO_5003012681" evidence="2">
    <location>
        <begin position="22"/>
        <end position="83"/>
    </location>
</feature>
<keyword evidence="2" id="KW-0732">Signal</keyword>
<evidence type="ECO:0000256" key="1">
    <source>
        <dbReference type="SAM" id="MobiDB-lite"/>
    </source>
</evidence>
<dbReference type="HOGENOM" id="CLU_2547493_0_0_1"/>
<evidence type="ECO:0000313" key="3">
    <source>
        <dbReference type="EMBL" id="EEY58987.1"/>
    </source>
</evidence>